<feature type="region of interest" description="Disordered" evidence="1">
    <location>
        <begin position="33"/>
        <end position="54"/>
    </location>
</feature>
<dbReference type="AlphaFoldDB" id="A0A9Q1E4D8"/>
<dbReference type="Proteomes" id="UP001152622">
    <property type="component" value="Unassembled WGS sequence"/>
</dbReference>
<evidence type="ECO:0000313" key="2">
    <source>
        <dbReference type="EMBL" id="KAJ8331974.1"/>
    </source>
</evidence>
<gene>
    <name evidence="2" type="ORF">SKAU_G00430460</name>
</gene>
<protein>
    <submittedName>
        <fullName evidence="2">Uncharacterized protein</fullName>
    </submittedName>
</protein>
<dbReference type="EMBL" id="JAINUF010000078">
    <property type="protein sequence ID" value="KAJ8331974.1"/>
    <property type="molecule type" value="Genomic_DNA"/>
</dbReference>
<name>A0A9Q1E4D8_SYNKA</name>
<proteinExistence type="predicted"/>
<organism evidence="2 3">
    <name type="scientific">Synaphobranchus kaupii</name>
    <name type="common">Kaup's arrowtooth eel</name>
    <dbReference type="NCBI Taxonomy" id="118154"/>
    <lineage>
        <taxon>Eukaryota</taxon>
        <taxon>Metazoa</taxon>
        <taxon>Chordata</taxon>
        <taxon>Craniata</taxon>
        <taxon>Vertebrata</taxon>
        <taxon>Euteleostomi</taxon>
        <taxon>Actinopterygii</taxon>
        <taxon>Neopterygii</taxon>
        <taxon>Teleostei</taxon>
        <taxon>Anguilliformes</taxon>
        <taxon>Synaphobranchidae</taxon>
        <taxon>Synaphobranchus</taxon>
    </lineage>
</organism>
<reference evidence="2" key="1">
    <citation type="journal article" date="2023" name="Science">
        <title>Genome structures resolve the early diversification of teleost fishes.</title>
        <authorList>
            <person name="Parey E."/>
            <person name="Louis A."/>
            <person name="Montfort J."/>
            <person name="Bouchez O."/>
            <person name="Roques C."/>
            <person name="Iampietro C."/>
            <person name="Lluch J."/>
            <person name="Castinel A."/>
            <person name="Donnadieu C."/>
            <person name="Desvignes T."/>
            <person name="Floi Bucao C."/>
            <person name="Jouanno E."/>
            <person name="Wen M."/>
            <person name="Mejri S."/>
            <person name="Dirks R."/>
            <person name="Jansen H."/>
            <person name="Henkel C."/>
            <person name="Chen W.J."/>
            <person name="Zahm M."/>
            <person name="Cabau C."/>
            <person name="Klopp C."/>
            <person name="Thompson A.W."/>
            <person name="Robinson-Rechavi M."/>
            <person name="Braasch I."/>
            <person name="Lecointre G."/>
            <person name="Bobe J."/>
            <person name="Postlethwait J.H."/>
            <person name="Berthelot C."/>
            <person name="Roest Crollius H."/>
            <person name="Guiguen Y."/>
        </authorList>
    </citation>
    <scope>NUCLEOTIDE SEQUENCE</scope>
    <source>
        <strain evidence="2">WJC10195</strain>
    </source>
</reference>
<comment type="caution">
    <text evidence="2">The sequence shown here is derived from an EMBL/GenBank/DDBJ whole genome shotgun (WGS) entry which is preliminary data.</text>
</comment>
<evidence type="ECO:0000256" key="1">
    <source>
        <dbReference type="SAM" id="MobiDB-lite"/>
    </source>
</evidence>
<sequence length="151" mass="16192">MSELGGAPRASVCVCSYARRLCMCSDTVASDVSSPTPPPRLEGNGPPPPPLPSFSPERWVETDSVYGARCLAAYSPRGTPIGHFFPLAALHLLMKQGLGDLTDCDRVSWRCLTAVMSAVLLRRNAGIILGFQAAFKTECGAISGRTLYILY</sequence>
<evidence type="ECO:0000313" key="3">
    <source>
        <dbReference type="Proteomes" id="UP001152622"/>
    </source>
</evidence>
<accession>A0A9Q1E4D8</accession>
<feature type="compositionally biased region" description="Pro residues" evidence="1">
    <location>
        <begin position="35"/>
        <end position="53"/>
    </location>
</feature>
<keyword evidence="3" id="KW-1185">Reference proteome</keyword>